<dbReference type="SUPFAM" id="SSF51430">
    <property type="entry name" value="NAD(P)-linked oxidoreductase"/>
    <property type="match status" value="1"/>
</dbReference>
<dbReference type="Pfam" id="PF00248">
    <property type="entry name" value="Aldo_ket_red"/>
    <property type="match status" value="1"/>
</dbReference>
<reference evidence="2 3" key="1">
    <citation type="submission" date="2014-04" db="EMBL/GenBank/DDBJ databases">
        <authorList>
            <consortium name="DOE Joint Genome Institute"/>
            <person name="Kuo A."/>
            <person name="Kohler A."/>
            <person name="Costa M.D."/>
            <person name="Nagy L.G."/>
            <person name="Floudas D."/>
            <person name="Copeland A."/>
            <person name="Barry K.W."/>
            <person name="Cichocki N."/>
            <person name="Veneault-Fourrey C."/>
            <person name="LaButti K."/>
            <person name="Lindquist E.A."/>
            <person name="Lipzen A."/>
            <person name="Lundell T."/>
            <person name="Morin E."/>
            <person name="Murat C."/>
            <person name="Sun H."/>
            <person name="Tunlid A."/>
            <person name="Henrissat B."/>
            <person name="Grigoriev I.V."/>
            <person name="Hibbett D.S."/>
            <person name="Martin F."/>
            <person name="Nordberg H.P."/>
            <person name="Cantor M.N."/>
            <person name="Hua S.X."/>
        </authorList>
    </citation>
    <scope>NUCLEOTIDE SEQUENCE [LARGE SCALE GENOMIC DNA]</scope>
    <source>
        <strain evidence="2 3">Marx 270</strain>
    </source>
</reference>
<dbReference type="InterPro" id="IPR023210">
    <property type="entry name" value="NADP_OxRdtase_dom"/>
</dbReference>
<accession>A0A0C3NIX7</accession>
<dbReference type="InParanoid" id="A0A0C3NIX7"/>
<evidence type="ECO:0000313" key="2">
    <source>
        <dbReference type="EMBL" id="KIN95650.1"/>
    </source>
</evidence>
<dbReference type="GO" id="GO:0045290">
    <property type="term" value="F:D-arabinose 1-dehydrogenase [NAD(P)+] activity"/>
    <property type="evidence" value="ECO:0007669"/>
    <property type="project" value="TreeGrafter"/>
</dbReference>
<dbReference type="InterPro" id="IPR001202">
    <property type="entry name" value="WW_dom"/>
</dbReference>
<feature type="domain" description="WW" evidence="1">
    <location>
        <begin position="374"/>
        <end position="398"/>
    </location>
</feature>
<dbReference type="PANTHER" id="PTHR42686">
    <property type="entry name" value="GH17980P-RELATED"/>
    <property type="match status" value="1"/>
</dbReference>
<evidence type="ECO:0000259" key="1">
    <source>
        <dbReference type="PROSITE" id="PS01159"/>
    </source>
</evidence>
<dbReference type="InterPro" id="IPR036812">
    <property type="entry name" value="NAD(P)_OxRdtase_dom_sf"/>
</dbReference>
<gene>
    <name evidence="2" type="ORF">M404DRAFT_1007259</name>
</gene>
<dbReference type="Gene3D" id="3.20.20.100">
    <property type="entry name" value="NADP-dependent oxidoreductase domain"/>
    <property type="match status" value="1"/>
</dbReference>
<dbReference type="GO" id="GO:0070485">
    <property type="term" value="P:dehydro-D-arabinono-1,4-lactone biosynthetic process"/>
    <property type="evidence" value="ECO:0007669"/>
    <property type="project" value="TreeGrafter"/>
</dbReference>
<dbReference type="EMBL" id="KN832062">
    <property type="protein sequence ID" value="KIN95650.1"/>
    <property type="molecule type" value="Genomic_DNA"/>
</dbReference>
<dbReference type="STRING" id="870435.A0A0C3NIX7"/>
<dbReference type="HOGENOM" id="CLU_023205_7_2_1"/>
<proteinExistence type="predicted"/>
<sequence length="401" mass="44241">MVERLDAVQPVYPLPRIEQIPDDEIDRPEAGNQITTRFDELPAVVFGAASFSAFYNTDDHISSTKPFRATRLALRYGINAFDTSPYYGPSEIILGNALKALESEFPRSSYQLITKCGRFGNARADFDFTWAGVRASVARSLSRLYTDYLDVVYVHDIEFIADVRAPRTVGNHLSALGSEREAYGLEEHQAGQVLGEGDQEVLGAIAALRELQERGIVRKVGISGYPLPTLLRIAVLVLHTTGKPLDIVMSYSHLNLQNRTFEAFKPAFLERAKVKQVVSASPFSMGLLSPKPPAWHPASDEIKVAVAKAFAMHNERIGEGSTSPTISELALGYAFGQALKAQTPTVIGLSSVEEVHACARIWQQVQSGNLKAGWETHVEAITRFFEVENVLDESWENPSFS</sequence>
<evidence type="ECO:0000313" key="3">
    <source>
        <dbReference type="Proteomes" id="UP000054217"/>
    </source>
</evidence>
<dbReference type="PROSITE" id="PS01159">
    <property type="entry name" value="WW_DOMAIN_1"/>
    <property type="match status" value="1"/>
</dbReference>
<organism evidence="2 3">
    <name type="scientific">Pisolithus tinctorius Marx 270</name>
    <dbReference type="NCBI Taxonomy" id="870435"/>
    <lineage>
        <taxon>Eukaryota</taxon>
        <taxon>Fungi</taxon>
        <taxon>Dikarya</taxon>
        <taxon>Basidiomycota</taxon>
        <taxon>Agaricomycotina</taxon>
        <taxon>Agaricomycetes</taxon>
        <taxon>Agaricomycetidae</taxon>
        <taxon>Boletales</taxon>
        <taxon>Sclerodermatineae</taxon>
        <taxon>Pisolithaceae</taxon>
        <taxon>Pisolithus</taxon>
    </lineage>
</organism>
<dbReference type="PANTHER" id="PTHR42686:SF1">
    <property type="entry name" value="GH17980P-RELATED"/>
    <property type="match status" value="1"/>
</dbReference>
<keyword evidence="3" id="KW-1185">Reference proteome</keyword>
<name>A0A0C3NIX7_PISTI</name>
<protein>
    <recommendedName>
        <fullName evidence="1">WW domain-containing protein</fullName>
    </recommendedName>
</protein>
<dbReference type="InterPro" id="IPR020471">
    <property type="entry name" value="AKR"/>
</dbReference>
<dbReference type="GO" id="GO:0005829">
    <property type="term" value="C:cytosol"/>
    <property type="evidence" value="ECO:0007669"/>
    <property type="project" value="TreeGrafter"/>
</dbReference>
<dbReference type="Proteomes" id="UP000054217">
    <property type="component" value="Unassembled WGS sequence"/>
</dbReference>
<reference evidence="3" key="2">
    <citation type="submission" date="2015-01" db="EMBL/GenBank/DDBJ databases">
        <title>Evolutionary Origins and Diversification of the Mycorrhizal Mutualists.</title>
        <authorList>
            <consortium name="DOE Joint Genome Institute"/>
            <consortium name="Mycorrhizal Genomics Consortium"/>
            <person name="Kohler A."/>
            <person name="Kuo A."/>
            <person name="Nagy L.G."/>
            <person name="Floudas D."/>
            <person name="Copeland A."/>
            <person name="Barry K.W."/>
            <person name="Cichocki N."/>
            <person name="Veneault-Fourrey C."/>
            <person name="LaButti K."/>
            <person name="Lindquist E.A."/>
            <person name="Lipzen A."/>
            <person name="Lundell T."/>
            <person name="Morin E."/>
            <person name="Murat C."/>
            <person name="Riley R."/>
            <person name="Ohm R."/>
            <person name="Sun H."/>
            <person name="Tunlid A."/>
            <person name="Henrissat B."/>
            <person name="Grigoriev I.V."/>
            <person name="Hibbett D.S."/>
            <person name="Martin F."/>
        </authorList>
    </citation>
    <scope>NUCLEOTIDE SEQUENCE [LARGE SCALE GENOMIC DNA]</scope>
    <source>
        <strain evidence="3">Marx 270</strain>
    </source>
</reference>
<dbReference type="AlphaFoldDB" id="A0A0C3NIX7"/>
<dbReference type="OrthoDB" id="5286008at2759"/>